<evidence type="ECO:0000256" key="1">
    <source>
        <dbReference type="SAM" id="SignalP"/>
    </source>
</evidence>
<dbReference type="InterPro" id="IPR010546">
    <property type="entry name" value="DUF1120"/>
</dbReference>
<name>A0A0R3APK9_9PSED</name>
<reference evidence="2 3" key="1">
    <citation type="submission" date="2015-02" db="EMBL/GenBank/DDBJ databases">
        <title>Two Pseudomonas sp. nov., isolated from raw milk.</title>
        <authorList>
            <person name="Wenning M."/>
            <person name="von Neubeck M."/>
            <person name="Huptas C."/>
            <person name="Scherer S."/>
        </authorList>
    </citation>
    <scope>NUCLEOTIDE SEQUENCE [LARGE SCALE GENOMIC DNA]</scope>
    <source>
        <strain evidence="2 3">DSM 29164</strain>
    </source>
</reference>
<protein>
    <recommendedName>
        <fullName evidence="4">DUF1120 domain-containing protein</fullName>
    </recommendedName>
</protein>
<organism evidence="2 3">
    <name type="scientific">Pseudomonas paralactis</name>
    <dbReference type="NCBI Taxonomy" id="1615673"/>
    <lineage>
        <taxon>Bacteria</taxon>
        <taxon>Pseudomonadati</taxon>
        <taxon>Pseudomonadota</taxon>
        <taxon>Gammaproteobacteria</taxon>
        <taxon>Pseudomonadales</taxon>
        <taxon>Pseudomonadaceae</taxon>
        <taxon>Pseudomonas</taxon>
    </lineage>
</organism>
<keyword evidence="1" id="KW-0732">Signal</keyword>
<dbReference type="AlphaFoldDB" id="A0A0R3APK9"/>
<evidence type="ECO:0008006" key="4">
    <source>
        <dbReference type="Google" id="ProtNLM"/>
    </source>
</evidence>
<dbReference type="Pfam" id="PF06551">
    <property type="entry name" value="DUF1120"/>
    <property type="match status" value="1"/>
</dbReference>
<dbReference type="EMBL" id="JYLN01000002">
    <property type="protein sequence ID" value="KRP74060.1"/>
    <property type="molecule type" value="Genomic_DNA"/>
</dbReference>
<dbReference type="Proteomes" id="UP000050852">
    <property type="component" value="Unassembled WGS sequence"/>
</dbReference>
<sequence length="204" mass="21455">MNVFASSLLGALLLCPTAFAASNTDLLVRGSITPSACSPVIAGGGTVDFGKVSVKDLNTDTYTDLPRETMLLSVRCDGPTYFTLNTIDNRSGTAASHFSWHGLGTTPSDEKVGDAGLGLYMPVADGVSVRTITSRDGGVTWMPSVMLSHTLLTAIAHSNDVIPIAVQELDAEIRLITHIAPANNLTLTDEVPIDGHATVQVNYL</sequence>
<evidence type="ECO:0000313" key="3">
    <source>
        <dbReference type="Proteomes" id="UP000050852"/>
    </source>
</evidence>
<dbReference type="OrthoDB" id="6602106at2"/>
<accession>A0A0R3APK9</accession>
<dbReference type="RefSeq" id="WP_057701494.1">
    <property type="nucleotide sequence ID" value="NZ_JYLN01000002.1"/>
</dbReference>
<dbReference type="PATRIC" id="fig|1615673.3.peg.2296"/>
<feature type="signal peptide" evidence="1">
    <location>
        <begin position="1"/>
        <end position="20"/>
    </location>
</feature>
<evidence type="ECO:0000313" key="2">
    <source>
        <dbReference type="EMBL" id="KRP74060.1"/>
    </source>
</evidence>
<comment type="caution">
    <text evidence="2">The sequence shown here is derived from an EMBL/GenBank/DDBJ whole genome shotgun (WGS) entry which is preliminary data.</text>
</comment>
<feature type="chain" id="PRO_5006431909" description="DUF1120 domain-containing protein" evidence="1">
    <location>
        <begin position="21"/>
        <end position="204"/>
    </location>
</feature>
<proteinExistence type="predicted"/>
<gene>
    <name evidence="2" type="ORF">TX23_06440</name>
</gene>